<evidence type="ECO:0000256" key="1">
    <source>
        <dbReference type="SAM" id="MobiDB-lite"/>
    </source>
</evidence>
<name>A0A9W6PU84_9ACTN</name>
<gene>
    <name evidence="2" type="ORF">Arub01_15550</name>
</gene>
<organism evidence="2 3">
    <name type="scientific">Actinomadura rubrobrunea</name>
    <dbReference type="NCBI Taxonomy" id="115335"/>
    <lineage>
        <taxon>Bacteria</taxon>
        <taxon>Bacillati</taxon>
        <taxon>Actinomycetota</taxon>
        <taxon>Actinomycetes</taxon>
        <taxon>Streptosporangiales</taxon>
        <taxon>Thermomonosporaceae</taxon>
        <taxon>Actinomadura</taxon>
    </lineage>
</organism>
<evidence type="ECO:0000313" key="2">
    <source>
        <dbReference type="EMBL" id="GLW63311.1"/>
    </source>
</evidence>
<dbReference type="AlphaFoldDB" id="A0A9W6PU84"/>
<dbReference type="Proteomes" id="UP001165124">
    <property type="component" value="Unassembled WGS sequence"/>
</dbReference>
<protein>
    <submittedName>
        <fullName evidence="2">Uncharacterized protein</fullName>
    </submittedName>
</protein>
<reference evidence="2" key="1">
    <citation type="submission" date="2023-02" db="EMBL/GenBank/DDBJ databases">
        <title>Actinomadura rubrobrunea NBRC 14622.</title>
        <authorList>
            <person name="Ichikawa N."/>
            <person name="Sato H."/>
            <person name="Tonouchi N."/>
        </authorList>
    </citation>
    <scope>NUCLEOTIDE SEQUENCE</scope>
    <source>
        <strain evidence="2">NBRC 14622</strain>
    </source>
</reference>
<feature type="region of interest" description="Disordered" evidence="1">
    <location>
        <begin position="122"/>
        <end position="161"/>
    </location>
</feature>
<comment type="caution">
    <text evidence="2">The sequence shown here is derived from an EMBL/GenBank/DDBJ whole genome shotgun (WGS) entry which is preliminary data.</text>
</comment>
<sequence>MSLTSSILPVPTGCPRHDPPSSEVAHRTTPAQRHAAPDQLLTTGDQRPAVGGRNGWRSKSNARDRVCEQRDLMPKELLEGTVLDGYGGQDDVFLFTPDPRSPGADFGADLISTPERCTACSGRCSSTPDFRSNAKRLPERKGEGNLLKADAGTTWSTRSPT</sequence>
<feature type="region of interest" description="Disordered" evidence="1">
    <location>
        <begin position="1"/>
        <end position="65"/>
    </location>
</feature>
<feature type="compositionally biased region" description="Basic and acidic residues" evidence="1">
    <location>
        <begin position="15"/>
        <end position="26"/>
    </location>
</feature>
<dbReference type="EMBL" id="BSRZ01000002">
    <property type="protein sequence ID" value="GLW63311.1"/>
    <property type="molecule type" value="Genomic_DNA"/>
</dbReference>
<evidence type="ECO:0000313" key="3">
    <source>
        <dbReference type="Proteomes" id="UP001165124"/>
    </source>
</evidence>
<proteinExistence type="predicted"/>
<keyword evidence="3" id="KW-1185">Reference proteome</keyword>
<accession>A0A9W6PU84</accession>